<keyword evidence="3" id="KW-0488">Methylation</keyword>
<evidence type="ECO:0000259" key="13">
    <source>
        <dbReference type="PROSITE" id="PS50885"/>
    </source>
</evidence>
<dbReference type="Pfam" id="PF00672">
    <property type="entry name" value="HAMP"/>
    <property type="match status" value="1"/>
</dbReference>
<protein>
    <recommendedName>
        <fullName evidence="16">Chemotaxis protein</fullName>
    </recommendedName>
</protein>
<evidence type="ECO:0008006" key="16">
    <source>
        <dbReference type="Google" id="ProtNLM"/>
    </source>
</evidence>
<dbReference type="PANTHER" id="PTHR32089">
    <property type="entry name" value="METHYL-ACCEPTING CHEMOTAXIS PROTEIN MCPB"/>
    <property type="match status" value="1"/>
</dbReference>
<dbReference type="AlphaFoldDB" id="A0A172ZL89"/>
<dbReference type="GO" id="GO:0005886">
    <property type="term" value="C:plasma membrane"/>
    <property type="evidence" value="ECO:0007669"/>
    <property type="project" value="UniProtKB-SubCell"/>
</dbReference>
<keyword evidence="5 11" id="KW-0812">Transmembrane</keyword>
<dbReference type="SMART" id="SM00304">
    <property type="entry name" value="HAMP"/>
    <property type="match status" value="1"/>
</dbReference>
<evidence type="ECO:0000256" key="3">
    <source>
        <dbReference type="ARBA" id="ARBA00022481"/>
    </source>
</evidence>
<evidence type="ECO:0000256" key="4">
    <source>
        <dbReference type="ARBA" id="ARBA00022500"/>
    </source>
</evidence>
<evidence type="ECO:0000256" key="5">
    <source>
        <dbReference type="ARBA" id="ARBA00022692"/>
    </source>
</evidence>
<dbReference type="CDD" id="cd06225">
    <property type="entry name" value="HAMP"/>
    <property type="match status" value="1"/>
</dbReference>
<dbReference type="SUPFAM" id="SSF103190">
    <property type="entry name" value="Sensory domain-like"/>
    <property type="match status" value="1"/>
</dbReference>
<reference evidence="14 15" key="2">
    <citation type="journal article" date="2016" name="Int. J. Syst. Evol. Microbiol.">
        <title>Paenibacillus bovis sp. nov., isolated from raw yak (Bos grunniens) milk.</title>
        <authorList>
            <person name="Gao C."/>
            <person name="Han J."/>
            <person name="Liu Z."/>
            <person name="Xu X."/>
            <person name="Hang F."/>
            <person name="Wu Z."/>
        </authorList>
    </citation>
    <scope>NUCLEOTIDE SEQUENCE [LARGE SCALE GENOMIC DNA]</scope>
    <source>
        <strain evidence="14 15">BD3526</strain>
    </source>
</reference>
<dbReference type="STRING" id="1616788.AR543_20600"/>
<dbReference type="Pfam" id="PF02743">
    <property type="entry name" value="dCache_1"/>
    <property type="match status" value="1"/>
</dbReference>
<dbReference type="KEGG" id="pbv:AR543_20600"/>
<dbReference type="Proteomes" id="UP000078148">
    <property type="component" value="Chromosome"/>
</dbReference>
<feature type="domain" description="Methyl-accepting transducer" evidence="12">
    <location>
        <begin position="371"/>
        <end position="621"/>
    </location>
</feature>
<evidence type="ECO:0000259" key="12">
    <source>
        <dbReference type="PROSITE" id="PS50111"/>
    </source>
</evidence>
<keyword evidence="15" id="KW-1185">Reference proteome</keyword>
<name>A0A172ZL89_9BACL</name>
<dbReference type="Pfam" id="PF00015">
    <property type="entry name" value="MCPsignal"/>
    <property type="match status" value="1"/>
</dbReference>
<dbReference type="SUPFAM" id="SSF58104">
    <property type="entry name" value="Methyl-accepting chemotaxis protein (MCP) signaling domain"/>
    <property type="match status" value="1"/>
</dbReference>
<proteinExistence type="inferred from homology"/>
<evidence type="ECO:0000256" key="9">
    <source>
        <dbReference type="ARBA" id="ARBA00029447"/>
    </source>
</evidence>
<accession>A0A172ZL89</accession>
<organism evidence="14 15">
    <name type="scientific">Paenibacillus bovis</name>
    <dbReference type="NCBI Taxonomy" id="1616788"/>
    <lineage>
        <taxon>Bacteria</taxon>
        <taxon>Bacillati</taxon>
        <taxon>Bacillota</taxon>
        <taxon>Bacilli</taxon>
        <taxon>Bacillales</taxon>
        <taxon>Paenibacillaceae</taxon>
        <taxon>Paenibacillus</taxon>
    </lineage>
</organism>
<reference evidence="15" key="1">
    <citation type="submission" date="2015-10" db="EMBL/GenBank/DDBJ databases">
        <title>Genome of Paenibacillus bovis sp. nov.</title>
        <authorList>
            <person name="Wu Z."/>
            <person name="Gao C."/>
            <person name="Liu Z."/>
            <person name="Zheng H."/>
        </authorList>
    </citation>
    <scope>NUCLEOTIDE SEQUENCE [LARGE SCALE GENOMIC DNA]</scope>
    <source>
        <strain evidence="15">BD3526</strain>
    </source>
</reference>
<evidence type="ECO:0000256" key="6">
    <source>
        <dbReference type="ARBA" id="ARBA00022989"/>
    </source>
</evidence>
<dbReference type="PANTHER" id="PTHR32089:SF114">
    <property type="entry name" value="METHYL-ACCEPTING CHEMOTAXIS PROTEIN MCPB"/>
    <property type="match status" value="1"/>
</dbReference>
<keyword evidence="7 11" id="KW-0472">Membrane</keyword>
<evidence type="ECO:0000256" key="1">
    <source>
        <dbReference type="ARBA" id="ARBA00004651"/>
    </source>
</evidence>
<evidence type="ECO:0000256" key="10">
    <source>
        <dbReference type="PROSITE-ProRule" id="PRU00284"/>
    </source>
</evidence>
<dbReference type="CDD" id="cd12912">
    <property type="entry name" value="PDC2_MCP_like"/>
    <property type="match status" value="1"/>
</dbReference>
<dbReference type="PROSITE" id="PS50111">
    <property type="entry name" value="CHEMOTAXIS_TRANSDUC_2"/>
    <property type="match status" value="1"/>
</dbReference>
<dbReference type="PROSITE" id="PS50885">
    <property type="entry name" value="HAMP"/>
    <property type="match status" value="1"/>
</dbReference>
<comment type="similarity">
    <text evidence="9">Belongs to the methyl-accepting chemotaxis (MCP) protein family.</text>
</comment>
<sequence>MSLKLKLILLVVSAVILIAVPVGTIALYALNQEAEQSVHSELKSTVETAVSQTQGWINTNSKVLETMGTFIQNNIPLDEVTTKHLEVYKSELNNGNISDLYLGLKNNKMIDGSGWVPDKDYDLRTRPWYINGKAANKLAVNEPYVDLISKKFSVPITMPMKDANGEFAGILAEDIYLSTITDYINNIKTPGGFTFLLDQKGTVLAHPNTDFVSKPLAEQADYSSIAASMFSGDSGSMTYSYKGDSQLVYYQKLPGTGWIVATSISEKLAFADYVQLRNKIILLLVVITIVLVVLAFFFATRIVKPLNTLQKNAQRLAQGDLTVQVPVKGKDEIAQLGEDFNTMSAALRNLIETVSNSAENVNKASLQMYNNASSSGDIAQQISTVIEEIARGANDQAESIQVGAEMVMGMTHSLEQVSAHAGQAASMINEVNGAMTRGTDAITQQSSLANAGQESTKRVESSNSLLISKLEEIAKITQVIREISSQTNLLSLNASIEAARAGEHGRGFAVVASEVQKLAEQASHSAEDISALLVELQDAGKQSSSVLASFRETTVQQQQSMNETRESFEQIRSSVDGIIGRITQVLSGVNEVQTGALQVSDVITGLAAVAEESAAATQEAASSTIEQTQSISSISTSSKHLTESANHLLQEIGQFQVNAHNNETSSR</sequence>
<dbReference type="InterPro" id="IPR004089">
    <property type="entry name" value="MCPsignal_dom"/>
</dbReference>
<keyword evidence="6 11" id="KW-1133">Transmembrane helix</keyword>
<feature type="transmembrane region" description="Helical" evidence="11">
    <location>
        <begin position="7"/>
        <end position="30"/>
    </location>
</feature>
<keyword evidence="8 10" id="KW-0807">Transducer</keyword>
<feature type="domain" description="HAMP" evidence="13">
    <location>
        <begin position="300"/>
        <end position="352"/>
    </location>
</feature>
<keyword evidence="4" id="KW-0145">Chemotaxis</keyword>
<evidence type="ECO:0000256" key="7">
    <source>
        <dbReference type="ARBA" id="ARBA00023136"/>
    </source>
</evidence>
<dbReference type="EMBL" id="CP013023">
    <property type="protein sequence ID" value="ANF98172.1"/>
    <property type="molecule type" value="Genomic_DNA"/>
</dbReference>
<evidence type="ECO:0000256" key="2">
    <source>
        <dbReference type="ARBA" id="ARBA00022475"/>
    </source>
</evidence>
<dbReference type="InterPro" id="IPR003660">
    <property type="entry name" value="HAMP_dom"/>
</dbReference>
<comment type="subcellular location">
    <subcellularLocation>
        <location evidence="1">Cell membrane</location>
        <topology evidence="1">Multi-pass membrane protein</topology>
    </subcellularLocation>
</comment>
<evidence type="ECO:0000313" key="14">
    <source>
        <dbReference type="EMBL" id="ANF98172.1"/>
    </source>
</evidence>
<evidence type="ECO:0000313" key="15">
    <source>
        <dbReference type="Proteomes" id="UP000078148"/>
    </source>
</evidence>
<evidence type="ECO:0000256" key="11">
    <source>
        <dbReference type="SAM" id="Phobius"/>
    </source>
</evidence>
<dbReference type="GO" id="GO:0007165">
    <property type="term" value="P:signal transduction"/>
    <property type="evidence" value="ECO:0007669"/>
    <property type="project" value="UniProtKB-KW"/>
</dbReference>
<dbReference type="Gene3D" id="1.10.287.950">
    <property type="entry name" value="Methyl-accepting chemotaxis protein"/>
    <property type="match status" value="1"/>
</dbReference>
<dbReference type="InterPro" id="IPR029151">
    <property type="entry name" value="Sensor-like_sf"/>
</dbReference>
<evidence type="ECO:0000256" key="8">
    <source>
        <dbReference type="ARBA" id="ARBA00023224"/>
    </source>
</evidence>
<dbReference type="CDD" id="cd12913">
    <property type="entry name" value="PDC1_MCP_like"/>
    <property type="match status" value="1"/>
</dbReference>
<dbReference type="InterPro" id="IPR033479">
    <property type="entry name" value="dCache_1"/>
</dbReference>
<dbReference type="Gene3D" id="3.30.450.20">
    <property type="entry name" value="PAS domain"/>
    <property type="match status" value="2"/>
</dbReference>
<keyword evidence="2" id="KW-1003">Cell membrane</keyword>
<dbReference type="GO" id="GO:0006935">
    <property type="term" value="P:chemotaxis"/>
    <property type="evidence" value="ECO:0007669"/>
    <property type="project" value="UniProtKB-KW"/>
</dbReference>
<gene>
    <name evidence="14" type="ORF">AR543_20600</name>
</gene>
<dbReference type="SMART" id="SM00283">
    <property type="entry name" value="MA"/>
    <property type="match status" value="1"/>
</dbReference>
<feature type="transmembrane region" description="Helical" evidence="11">
    <location>
        <begin position="280"/>
        <end position="303"/>
    </location>
</feature>